<dbReference type="KEGG" id="camu:CA2015_3603"/>
<dbReference type="STRING" id="320787.CA2015_3603"/>
<accession>A0A0H4PX96</accession>
<proteinExistence type="predicted"/>
<dbReference type="EMBL" id="CP012040">
    <property type="protein sequence ID" value="AKP52982.1"/>
    <property type="molecule type" value="Genomic_DNA"/>
</dbReference>
<protein>
    <submittedName>
        <fullName evidence="1">Uncharacterized protein</fullName>
    </submittedName>
</protein>
<dbReference type="Proteomes" id="UP000036520">
    <property type="component" value="Chromosome"/>
</dbReference>
<reference evidence="1 2" key="1">
    <citation type="submission" date="2015-07" db="EMBL/GenBank/DDBJ databases">
        <authorList>
            <person name="Kim K.M."/>
        </authorList>
    </citation>
    <scope>NUCLEOTIDE SEQUENCE [LARGE SCALE GENOMIC DNA]</scope>
    <source>
        <strain evidence="1 2">KCTC 12363</strain>
    </source>
</reference>
<organism evidence="1 2">
    <name type="scientific">Cyclobacterium amurskyense</name>
    <dbReference type="NCBI Taxonomy" id="320787"/>
    <lineage>
        <taxon>Bacteria</taxon>
        <taxon>Pseudomonadati</taxon>
        <taxon>Bacteroidota</taxon>
        <taxon>Cytophagia</taxon>
        <taxon>Cytophagales</taxon>
        <taxon>Cyclobacteriaceae</taxon>
        <taxon>Cyclobacterium</taxon>
    </lineage>
</organism>
<gene>
    <name evidence="1" type="ORF">CA2015_3603</name>
</gene>
<name>A0A0H4PX96_9BACT</name>
<evidence type="ECO:0000313" key="1">
    <source>
        <dbReference type="EMBL" id="AKP52982.1"/>
    </source>
</evidence>
<keyword evidence="2" id="KW-1185">Reference proteome</keyword>
<evidence type="ECO:0000313" key="2">
    <source>
        <dbReference type="Proteomes" id="UP000036520"/>
    </source>
</evidence>
<dbReference type="AlphaFoldDB" id="A0A0H4PX96"/>
<sequence length="71" mass="8201">MRFSPAFLVVNIKVTTLNLENSLSQNKAFFRIEVDYRKRLCIKWLGDTLPLEYELVEDSGTEILITPHIGC</sequence>